<dbReference type="Proteomes" id="UP000248783">
    <property type="component" value="Unassembled WGS sequence"/>
</dbReference>
<proteinExistence type="inferred from homology"/>
<sequence length="317" mass="32934">MAADTTASLCVLAPEPLLSVEVEIDRLRDPQGESDAAEIHLHLGGQGLWMAQMARSLGTRVVVCGPFGGESGLVAAHLAREEGLELRPTSSTGGGVRVQDRRQGGPEEIATMPPRALDRHAVDDLYGTTLVTALDTGVAVLTGARHELALPADFYARLTHDLAAGGVDVVADLSGEAAAAFAEEQGAVLKISHEEMVEGRLADDDSVEELRRAAERIVSSGPRAVVVSRADQPTLLVTAGRAYTVTTPPITTVEHRGAGDSMTAGIAVGVARGLDLPDAVGLGAAAGALNVTRHGLGTGRREQIEAFARRVTVAELD</sequence>
<evidence type="ECO:0000256" key="6">
    <source>
        <dbReference type="PIRNR" id="PIRNR000535"/>
    </source>
</evidence>
<dbReference type="GO" id="GO:0005975">
    <property type="term" value="P:carbohydrate metabolic process"/>
    <property type="evidence" value="ECO:0007669"/>
    <property type="project" value="InterPro"/>
</dbReference>
<feature type="domain" description="Carbohydrate kinase PfkB" evidence="8">
    <location>
        <begin position="33"/>
        <end position="298"/>
    </location>
</feature>
<keyword evidence="5" id="KW-0067">ATP-binding</keyword>
<dbReference type="GO" id="GO:0016773">
    <property type="term" value="F:phosphotransferase activity, alcohol group as acceptor"/>
    <property type="evidence" value="ECO:0007669"/>
    <property type="project" value="InterPro"/>
</dbReference>
<dbReference type="InterPro" id="IPR017583">
    <property type="entry name" value="Tagatose/fructose_Pkinase"/>
</dbReference>
<accession>A0A2W5XRW5</accession>
<evidence type="ECO:0000313" key="9">
    <source>
        <dbReference type="EMBL" id="PZR52488.1"/>
    </source>
</evidence>
<dbReference type="PANTHER" id="PTHR46566">
    <property type="entry name" value="1-PHOSPHOFRUCTOKINASE-RELATED"/>
    <property type="match status" value="1"/>
</dbReference>
<protein>
    <submittedName>
        <fullName evidence="9">Phosphofructokinase</fullName>
    </submittedName>
</protein>
<evidence type="ECO:0000256" key="5">
    <source>
        <dbReference type="ARBA" id="ARBA00022840"/>
    </source>
</evidence>
<name>A0A2W5XRW5_9MICO</name>
<evidence type="ECO:0000256" key="3">
    <source>
        <dbReference type="ARBA" id="ARBA00022741"/>
    </source>
</evidence>
<keyword evidence="10" id="KW-1185">Reference proteome</keyword>
<gene>
    <name evidence="9" type="ORF">DNL40_11390</name>
</gene>
<organism evidence="9 10">
    <name type="scientific">Xylanimonas oleitrophica</name>
    <dbReference type="NCBI Taxonomy" id="2607479"/>
    <lineage>
        <taxon>Bacteria</taxon>
        <taxon>Bacillati</taxon>
        <taxon>Actinomycetota</taxon>
        <taxon>Actinomycetes</taxon>
        <taxon>Micrococcales</taxon>
        <taxon>Promicromonosporaceae</taxon>
        <taxon>Xylanimonas</taxon>
    </lineage>
</organism>
<reference evidence="9 10" key="1">
    <citation type="submission" date="2018-06" db="EMBL/GenBank/DDBJ databases">
        <title>Whole genome sequencing of a novel hydrocarbon degrading bacterial strain, PW21 isolated from oil contaminated produced water sample.</title>
        <authorList>
            <person name="Nagkirti P."/>
            <person name="Shaikh A."/>
            <person name="Gowdaman V."/>
            <person name="Engineer A.E."/>
            <person name="Dagar S."/>
            <person name="Dhakephalkar P.K."/>
        </authorList>
    </citation>
    <scope>NUCLEOTIDE SEQUENCE [LARGE SCALE GENOMIC DNA]</scope>
    <source>
        <strain evidence="9 10">PW21</strain>
    </source>
</reference>
<evidence type="ECO:0000259" key="8">
    <source>
        <dbReference type="Pfam" id="PF00294"/>
    </source>
</evidence>
<keyword evidence="2 6" id="KW-0808">Transferase</keyword>
<feature type="region of interest" description="Disordered" evidence="7">
    <location>
        <begin position="86"/>
        <end position="111"/>
    </location>
</feature>
<dbReference type="Pfam" id="PF00294">
    <property type="entry name" value="PfkB"/>
    <property type="match status" value="1"/>
</dbReference>
<evidence type="ECO:0000313" key="10">
    <source>
        <dbReference type="Proteomes" id="UP000248783"/>
    </source>
</evidence>
<dbReference type="SUPFAM" id="SSF53613">
    <property type="entry name" value="Ribokinase-like"/>
    <property type="match status" value="1"/>
</dbReference>
<dbReference type="EMBL" id="QKWH01000009">
    <property type="protein sequence ID" value="PZR52488.1"/>
    <property type="molecule type" value="Genomic_DNA"/>
</dbReference>
<dbReference type="PANTHER" id="PTHR46566:SF2">
    <property type="entry name" value="ATP-DEPENDENT 6-PHOSPHOFRUCTOKINASE ISOZYME 2"/>
    <property type="match status" value="1"/>
</dbReference>
<dbReference type="Gene3D" id="3.40.1190.20">
    <property type="match status" value="1"/>
</dbReference>
<evidence type="ECO:0000256" key="7">
    <source>
        <dbReference type="SAM" id="MobiDB-lite"/>
    </source>
</evidence>
<dbReference type="PIRSF" id="PIRSF000535">
    <property type="entry name" value="1PFK/6PFK/LacC"/>
    <property type="match status" value="1"/>
</dbReference>
<keyword evidence="4 9" id="KW-0418">Kinase</keyword>
<evidence type="ECO:0000256" key="2">
    <source>
        <dbReference type="ARBA" id="ARBA00022679"/>
    </source>
</evidence>
<keyword evidence="3" id="KW-0547">Nucleotide-binding</keyword>
<dbReference type="RefSeq" id="WP_111251385.1">
    <property type="nucleotide sequence ID" value="NZ_QKWH01000009.1"/>
</dbReference>
<evidence type="ECO:0000256" key="1">
    <source>
        <dbReference type="ARBA" id="ARBA00010688"/>
    </source>
</evidence>
<dbReference type="GO" id="GO:0005524">
    <property type="term" value="F:ATP binding"/>
    <property type="evidence" value="ECO:0007669"/>
    <property type="project" value="UniProtKB-KW"/>
</dbReference>
<comment type="caution">
    <text evidence="9">The sequence shown here is derived from an EMBL/GenBank/DDBJ whole genome shotgun (WGS) entry which is preliminary data.</text>
</comment>
<dbReference type="GO" id="GO:0016301">
    <property type="term" value="F:kinase activity"/>
    <property type="evidence" value="ECO:0007669"/>
    <property type="project" value="UniProtKB-KW"/>
</dbReference>
<dbReference type="AlphaFoldDB" id="A0A2W5XRW5"/>
<dbReference type="InterPro" id="IPR029056">
    <property type="entry name" value="Ribokinase-like"/>
</dbReference>
<comment type="similarity">
    <text evidence="1">Belongs to the carbohydrate kinase PfkB family.</text>
</comment>
<dbReference type="InterPro" id="IPR011611">
    <property type="entry name" value="PfkB_dom"/>
</dbReference>
<evidence type="ECO:0000256" key="4">
    <source>
        <dbReference type="ARBA" id="ARBA00022777"/>
    </source>
</evidence>